<dbReference type="OrthoDB" id="2564822at2759"/>
<gene>
    <name evidence="1" type="ORF">C361_07091</name>
</gene>
<evidence type="ECO:0000313" key="2">
    <source>
        <dbReference type="Proteomes" id="UP000199727"/>
    </source>
</evidence>
<dbReference type="PANTHER" id="PTHR34863:SF1">
    <property type="entry name" value="OTU DOMAIN-CONTAINING PROTEIN"/>
    <property type="match status" value="1"/>
</dbReference>
<organism evidence="1 2">
    <name type="scientific">Cryptococcus neoformans Tu259-1</name>
    <dbReference type="NCBI Taxonomy" id="1230072"/>
    <lineage>
        <taxon>Eukaryota</taxon>
        <taxon>Fungi</taxon>
        <taxon>Dikarya</taxon>
        <taxon>Basidiomycota</taxon>
        <taxon>Agaricomycotina</taxon>
        <taxon>Tremellomycetes</taxon>
        <taxon>Tremellales</taxon>
        <taxon>Cryptococcaceae</taxon>
        <taxon>Cryptococcus</taxon>
        <taxon>Cryptococcus neoformans species complex</taxon>
    </lineage>
</organism>
<dbReference type="Proteomes" id="UP000199727">
    <property type="component" value="Unassembled WGS sequence"/>
</dbReference>
<proteinExistence type="predicted"/>
<protein>
    <submittedName>
        <fullName evidence="1">Uncharacterized protein</fullName>
    </submittedName>
</protein>
<accession>A0A854Q3V9</accession>
<name>A0A854Q3V9_CRYNE</name>
<sequence>MVIPRSMDFGSVKVILTYDEKEYTVKIYPRLVHVIKSFNSNPHPHNPNITQTLKERRSALGVMIDNLRNLDPAELGGFRLEISLNARSLSEAREIARNLPFLDIKNWLNPIHDQIKPFKLEAMVISKEDLLANVLRMLTIANSRDIWSGPSQGKVSNFRKQVVTDLFAALGWNPGRRHLTRSDKSGAWWREPDDGGKRTAWEIILGHLTAKYSTGPSLRRVFEAIQRHIVNGVLPCQKNGRGVYQAYADKSRFRLRCNDRLCRHILSQFQVYEYFSQLILQGAVPCNIIGLSPGTFLYRIPTTNNPDYTNTAEQNPTIQPERVPSREPVQLDFAM</sequence>
<dbReference type="EMBL" id="AMKT01000120">
    <property type="protein sequence ID" value="OXG09717.1"/>
    <property type="molecule type" value="Genomic_DNA"/>
</dbReference>
<dbReference type="PANTHER" id="PTHR34863">
    <property type="entry name" value="EXPRESSED PROTEIN"/>
    <property type="match status" value="1"/>
</dbReference>
<comment type="caution">
    <text evidence="1">The sequence shown here is derived from an EMBL/GenBank/DDBJ whole genome shotgun (WGS) entry which is preliminary data.</text>
</comment>
<dbReference type="AlphaFoldDB" id="A0A854Q3V9"/>
<reference evidence="1 2" key="1">
    <citation type="submission" date="2017-06" db="EMBL/GenBank/DDBJ databases">
        <title>Global population genomics of the pathogenic fungus Cryptococcus neoformans var. grubii.</title>
        <authorList>
            <person name="Cuomo C."/>
            <person name="Litvintseva A."/>
            <person name="Chen Y."/>
            <person name="Young S."/>
            <person name="Zeng Q."/>
            <person name="Chapman S."/>
            <person name="Gujja S."/>
            <person name="Saif S."/>
            <person name="Birren B."/>
        </authorList>
    </citation>
    <scope>NUCLEOTIDE SEQUENCE [LARGE SCALE GENOMIC DNA]</scope>
    <source>
        <strain evidence="1 2">Tu259-1</strain>
    </source>
</reference>
<evidence type="ECO:0000313" key="1">
    <source>
        <dbReference type="EMBL" id="OXG09717.1"/>
    </source>
</evidence>